<comment type="similarity">
    <text evidence="2 13">Belongs to the sodium:solute symporter (SSF) (TC 2.A.21) family.</text>
</comment>
<feature type="transmembrane region" description="Helical" evidence="14">
    <location>
        <begin position="65"/>
        <end position="90"/>
    </location>
</feature>
<dbReference type="InterPro" id="IPR050277">
    <property type="entry name" value="Sodium:Solute_Symporter"/>
</dbReference>
<evidence type="ECO:0000256" key="12">
    <source>
        <dbReference type="ARBA" id="ARBA00033708"/>
    </source>
</evidence>
<dbReference type="EMBL" id="QRMS01000002">
    <property type="protein sequence ID" value="RHJ88336.1"/>
    <property type="molecule type" value="Genomic_DNA"/>
</dbReference>
<evidence type="ECO:0000256" key="11">
    <source>
        <dbReference type="ARBA" id="ARBA00023201"/>
    </source>
</evidence>
<feature type="transmembrane region" description="Helical" evidence="14">
    <location>
        <begin position="5"/>
        <end position="23"/>
    </location>
</feature>
<gene>
    <name evidence="15" type="ORF">DW099_07985</name>
</gene>
<feature type="transmembrane region" description="Helical" evidence="14">
    <location>
        <begin position="423"/>
        <end position="440"/>
    </location>
</feature>
<keyword evidence="5 14" id="KW-0812">Transmembrane</keyword>
<dbReference type="Pfam" id="PF00474">
    <property type="entry name" value="SSF"/>
    <property type="match status" value="1"/>
</dbReference>
<keyword evidence="8 14" id="KW-0915">Sodium</keyword>
<dbReference type="InterPro" id="IPR001734">
    <property type="entry name" value="Na/solute_symporter"/>
</dbReference>
<evidence type="ECO:0000256" key="6">
    <source>
        <dbReference type="ARBA" id="ARBA00022847"/>
    </source>
</evidence>
<feature type="transmembrane region" description="Helical" evidence="14">
    <location>
        <begin position="185"/>
        <end position="203"/>
    </location>
</feature>
<evidence type="ECO:0000313" key="15">
    <source>
        <dbReference type="EMBL" id="RHJ88336.1"/>
    </source>
</evidence>
<evidence type="ECO:0000256" key="5">
    <source>
        <dbReference type="ARBA" id="ARBA00022692"/>
    </source>
</evidence>
<keyword evidence="9 14" id="KW-0406">Ion transport</keyword>
<feature type="transmembrane region" description="Helical" evidence="14">
    <location>
        <begin position="366"/>
        <end position="386"/>
    </location>
</feature>
<comment type="subcellular location">
    <subcellularLocation>
        <location evidence="1 14">Cell membrane</location>
        <topology evidence="1 14">Multi-pass membrane protein</topology>
    </subcellularLocation>
</comment>
<feature type="transmembrane region" description="Helical" evidence="14">
    <location>
        <begin position="398"/>
        <end position="416"/>
    </location>
</feature>
<evidence type="ECO:0000256" key="4">
    <source>
        <dbReference type="ARBA" id="ARBA00022475"/>
    </source>
</evidence>
<keyword evidence="6 14" id="KW-0769">Symport</keyword>
<dbReference type="PROSITE" id="PS50283">
    <property type="entry name" value="NA_SOLUT_SYMP_3"/>
    <property type="match status" value="1"/>
</dbReference>
<evidence type="ECO:0000256" key="9">
    <source>
        <dbReference type="ARBA" id="ARBA00023065"/>
    </source>
</evidence>
<dbReference type="PROSITE" id="PS51257">
    <property type="entry name" value="PROKAR_LIPOPROTEIN"/>
    <property type="match status" value="1"/>
</dbReference>
<dbReference type="InterPro" id="IPR011851">
    <property type="entry name" value="Na/Pro_symporter"/>
</dbReference>
<evidence type="ECO:0000256" key="14">
    <source>
        <dbReference type="RuleBase" id="RU366012"/>
    </source>
</evidence>
<dbReference type="InterPro" id="IPR038377">
    <property type="entry name" value="Na/Glc_symporter_sf"/>
</dbReference>
<dbReference type="STRING" id="1776384.GCA_900086585_03939"/>
<feature type="transmembrane region" description="Helical" evidence="14">
    <location>
        <begin position="452"/>
        <end position="470"/>
    </location>
</feature>
<dbReference type="AlphaFoldDB" id="A0A415E3V4"/>
<dbReference type="PANTHER" id="PTHR48086">
    <property type="entry name" value="SODIUM/PROLINE SYMPORTER-RELATED"/>
    <property type="match status" value="1"/>
</dbReference>
<dbReference type="GO" id="GO:0031402">
    <property type="term" value="F:sodium ion binding"/>
    <property type="evidence" value="ECO:0007669"/>
    <property type="project" value="UniProtKB-UniRule"/>
</dbReference>
<comment type="function">
    <text evidence="14">Catalyzes the sodium-dependent uptake of extracellular L-proline.</text>
</comment>
<dbReference type="GO" id="GO:0015824">
    <property type="term" value="P:proline transport"/>
    <property type="evidence" value="ECO:0007669"/>
    <property type="project" value="UniProtKB-UniRule"/>
</dbReference>
<dbReference type="GO" id="GO:0005298">
    <property type="term" value="F:proline:sodium symporter activity"/>
    <property type="evidence" value="ECO:0007669"/>
    <property type="project" value="UniProtKB-UniRule"/>
</dbReference>
<name>A0A415E3V4_9FIRM</name>
<reference evidence="15 16" key="1">
    <citation type="submission" date="2018-08" db="EMBL/GenBank/DDBJ databases">
        <title>A genome reference for cultivated species of the human gut microbiota.</title>
        <authorList>
            <person name="Zou Y."/>
            <person name="Xue W."/>
            <person name="Luo G."/>
        </authorList>
    </citation>
    <scope>NUCLEOTIDE SEQUENCE [LARGE SCALE GENOMIC DNA]</scope>
    <source>
        <strain evidence="15 16">AM07-24</strain>
    </source>
</reference>
<organism evidence="15 16">
    <name type="scientific">Emergencia timonensis</name>
    <dbReference type="NCBI Taxonomy" id="1776384"/>
    <lineage>
        <taxon>Bacteria</taxon>
        <taxon>Bacillati</taxon>
        <taxon>Bacillota</taxon>
        <taxon>Clostridia</taxon>
        <taxon>Peptostreptococcales</taxon>
        <taxon>Anaerovoracaceae</taxon>
        <taxon>Emergencia</taxon>
    </lineage>
</organism>
<comment type="caution">
    <text evidence="15">The sequence shown here is derived from an EMBL/GenBank/DDBJ whole genome shotgun (WGS) entry which is preliminary data.</text>
</comment>
<feature type="transmembrane region" description="Helical" evidence="14">
    <location>
        <begin position="152"/>
        <end position="173"/>
    </location>
</feature>
<keyword evidence="10 14" id="KW-0472">Membrane</keyword>
<accession>A0A415E3V4</accession>
<sequence>MSKGVLIIVLVYIVLLACIGIYFNKRNRNNRDFYVTRDRIPGWAIAISERATTSSSWMMLGGTGAVYTMGISGLWLFFGLYLSLIIYWFWFAKAFKKENDLNPQLTLTSFIAARWGSHEKIIRLLCALIIAVFYIIYAASNLVGAGKTVNSLFGYDVVPTMIVVAVIITAYAALGGLGSIIYNDLIQAVIMCFALIVLPIIAWVQVFQNGGFVENLSASGPDYMALFGGLTTGSAFLLVFNQSSYIWGNFGMDTVTRKVMAIKKEEDIKSGRVAGLVTGFLWYGGVFSIGITGLCLYGAGTFDDPETLFPTMVNDLLPRGLSVLVLCGVIAAIMSTCADQILAVTGAISVDIVQKVFNVNMNEKNALIFSKLLLASVGVATFLFALNSGELVMNMVSFAWSGMGSSLGPVVLLTMLDRKASGSGMIAALIAGSGLTLIWGEISFLTAVDVKFGAFFIALFAGILVSRLIPNKEGTRNHCKKNSKE</sequence>
<dbReference type="PANTHER" id="PTHR48086:SF3">
    <property type="entry name" value="SODIUM_PROLINE SYMPORTER"/>
    <property type="match status" value="1"/>
</dbReference>
<dbReference type="CDD" id="cd11475">
    <property type="entry name" value="SLC5sbd_PutP"/>
    <property type="match status" value="1"/>
</dbReference>
<dbReference type="GO" id="GO:0005886">
    <property type="term" value="C:plasma membrane"/>
    <property type="evidence" value="ECO:0007669"/>
    <property type="project" value="UniProtKB-SubCell"/>
</dbReference>
<dbReference type="OrthoDB" id="9810181at2"/>
<proteinExistence type="inferred from homology"/>
<protein>
    <recommendedName>
        <fullName evidence="14">Sodium/proline symporter</fullName>
    </recommendedName>
    <alternativeName>
        <fullName evidence="14">Proline permease</fullName>
    </alternativeName>
</protein>
<keyword evidence="7 14" id="KW-1133">Transmembrane helix</keyword>
<evidence type="ECO:0000256" key="13">
    <source>
        <dbReference type="RuleBase" id="RU362091"/>
    </source>
</evidence>
<evidence type="ECO:0000256" key="7">
    <source>
        <dbReference type="ARBA" id="ARBA00022989"/>
    </source>
</evidence>
<evidence type="ECO:0000256" key="1">
    <source>
        <dbReference type="ARBA" id="ARBA00004651"/>
    </source>
</evidence>
<keyword evidence="4 14" id="KW-1003">Cell membrane</keyword>
<feature type="transmembrane region" description="Helical" evidence="14">
    <location>
        <begin position="320"/>
        <end position="345"/>
    </location>
</feature>
<dbReference type="RefSeq" id="WP_118334986.1">
    <property type="nucleotide sequence ID" value="NZ_AP025567.1"/>
</dbReference>
<feature type="transmembrane region" description="Helical" evidence="14">
    <location>
        <begin position="121"/>
        <end position="140"/>
    </location>
</feature>
<feature type="transmembrane region" description="Helical" evidence="14">
    <location>
        <begin position="223"/>
        <end position="240"/>
    </location>
</feature>
<evidence type="ECO:0000256" key="10">
    <source>
        <dbReference type="ARBA" id="ARBA00023136"/>
    </source>
</evidence>
<dbReference type="Proteomes" id="UP000284841">
    <property type="component" value="Unassembled WGS sequence"/>
</dbReference>
<keyword evidence="16" id="KW-1185">Reference proteome</keyword>
<evidence type="ECO:0000313" key="16">
    <source>
        <dbReference type="Proteomes" id="UP000284841"/>
    </source>
</evidence>
<feature type="transmembrane region" description="Helical" evidence="14">
    <location>
        <begin position="273"/>
        <end position="300"/>
    </location>
</feature>
<evidence type="ECO:0000256" key="3">
    <source>
        <dbReference type="ARBA" id="ARBA00022448"/>
    </source>
</evidence>
<keyword evidence="14" id="KW-0029">Amino-acid transport</keyword>
<evidence type="ECO:0000256" key="8">
    <source>
        <dbReference type="ARBA" id="ARBA00023053"/>
    </source>
</evidence>
<dbReference type="Gene3D" id="1.20.1730.10">
    <property type="entry name" value="Sodium/glucose cotransporter"/>
    <property type="match status" value="1"/>
</dbReference>
<comment type="catalytic activity">
    <reaction evidence="12">
        <text>L-proline(in) + Na(+)(in) = L-proline(out) + Na(+)(out)</text>
        <dbReference type="Rhea" id="RHEA:28967"/>
        <dbReference type="ChEBI" id="CHEBI:29101"/>
        <dbReference type="ChEBI" id="CHEBI:60039"/>
    </reaction>
</comment>
<evidence type="ECO:0000256" key="2">
    <source>
        <dbReference type="ARBA" id="ARBA00006434"/>
    </source>
</evidence>
<keyword evidence="3 14" id="KW-0813">Transport</keyword>
<keyword evidence="11 14" id="KW-0739">Sodium transport</keyword>